<name>A0A1H2YY05_9RHOB</name>
<dbReference type="SUPFAM" id="SSF51120">
    <property type="entry name" value="beta-Roll"/>
    <property type="match status" value="2"/>
</dbReference>
<evidence type="ECO:0000313" key="13">
    <source>
        <dbReference type="Proteomes" id="UP000199118"/>
    </source>
</evidence>
<evidence type="ECO:0000256" key="8">
    <source>
        <dbReference type="ARBA" id="ARBA00022801"/>
    </source>
</evidence>
<dbReference type="STRING" id="356660.SAMN05444336_103300"/>
<protein>
    <submittedName>
        <fullName evidence="12">Serralysin</fullName>
    </submittedName>
</protein>
<comment type="subcellular location">
    <subcellularLocation>
        <location evidence="2">Secreted</location>
    </subcellularLocation>
</comment>
<sequence>MALQDFPDDFQALASIDWGTQLDDAQVADGVVRIKFLPGEGRTAWTAYEKNRVMKALEEFSDVIPIEFQKVNDPRKADFKVSKYADRDDPTLGFMNPPGEELEGVGSFNALGAGWDSKKGKGSTLEKGGYEFYTLIHEFAHGLGLAHPHDDGGESEVMTGVADPEDLGVWDLNQGVYTAMSYNRGLATGEGATTYRFWTYGHQSGPGAIDIAALQMKYGANLTHAAGDDVYVVPDQNRRGTYWETIWDTAGEDEIRYNGTRPATIDLRAATLTDNPGGGGFLSQSEPARGGFTIAYNVEIENGTGGAGDDHIRGNDLDNVIKGRGANDRLIGGRGDDVVNGHAGHDALIGGAGDDRLRGGAGNDSLDGGVGADRMKAGAGFDSLIGGRGGDRMAGGGGDDDLKGGGGADRIKGGAGDDRLKGGRGDDLLVGGEGDDAMTGGDGADLFRFGLGDGAGRDVIADFETGLDAIELVNLTADYARARFGAVLILVETGGEIEVRSFDGAALSEDDLFV</sequence>
<keyword evidence="7" id="KW-0677">Repeat</keyword>
<keyword evidence="9" id="KW-0862">Zinc</keyword>
<dbReference type="InterPro" id="IPR001343">
    <property type="entry name" value="Hemolysn_Ca-bd"/>
</dbReference>
<dbReference type="Pfam" id="PF08548">
    <property type="entry name" value="Peptidase_M10_C"/>
    <property type="match status" value="1"/>
</dbReference>
<dbReference type="Proteomes" id="UP000199118">
    <property type="component" value="Unassembled WGS sequence"/>
</dbReference>
<keyword evidence="8" id="KW-0378">Hydrolase</keyword>
<evidence type="ECO:0000256" key="3">
    <source>
        <dbReference type="ARBA" id="ARBA00009490"/>
    </source>
</evidence>
<dbReference type="InterPro" id="IPR001818">
    <property type="entry name" value="Pept_M10_metallopeptidase"/>
</dbReference>
<feature type="domain" description="Peptidase metallopeptidase" evidence="11">
    <location>
        <begin position="19"/>
        <end position="179"/>
    </location>
</feature>
<dbReference type="GO" id="GO:0005615">
    <property type="term" value="C:extracellular space"/>
    <property type="evidence" value="ECO:0007669"/>
    <property type="project" value="InterPro"/>
</dbReference>
<dbReference type="SMART" id="SM00235">
    <property type="entry name" value="ZnMc"/>
    <property type="match status" value="1"/>
</dbReference>
<gene>
    <name evidence="12" type="ORF">SAMN05444336_103300</name>
</gene>
<accession>A0A1H2YY05</accession>
<dbReference type="CDD" id="cd04277">
    <property type="entry name" value="ZnMc_serralysin_like"/>
    <property type="match status" value="1"/>
</dbReference>
<dbReference type="GO" id="GO:0005509">
    <property type="term" value="F:calcium ion binding"/>
    <property type="evidence" value="ECO:0007669"/>
    <property type="project" value="InterPro"/>
</dbReference>
<evidence type="ECO:0000256" key="7">
    <source>
        <dbReference type="ARBA" id="ARBA00022737"/>
    </source>
</evidence>
<dbReference type="Pfam" id="PF00353">
    <property type="entry name" value="HemolysinCabind"/>
    <property type="match status" value="3"/>
</dbReference>
<dbReference type="Pfam" id="PF00413">
    <property type="entry name" value="Peptidase_M10"/>
    <property type="match status" value="1"/>
</dbReference>
<dbReference type="RefSeq" id="WP_092681625.1">
    <property type="nucleotide sequence ID" value="NZ_FNMZ01000003.1"/>
</dbReference>
<evidence type="ECO:0000256" key="2">
    <source>
        <dbReference type="ARBA" id="ARBA00004613"/>
    </source>
</evidence>
<dbReference type="EMBL" id="FNMZ01000003">
    <property type="protein sequence ID" value="SDX10006.1"/>
    <property type="molecule type" value="Genomic_DNA"/>
</dbReference>
<evidence type="ECO:0000256" key="9">
    <source>
        <dbReference type="ARBA" id="ARBA00022833"/>
    </source>
</evidence>
<feature type="compositionally biased region" description="Basic and acidic residues" evidence="10">
    <location>
        <begin position="409"/>
        <end position="419"/>
    </location>
</feature>
<proteinExistence type="inferred from homology"/>
<dbReference type="InterPro" id="IPR024079">
    <property type="entry name" value="MetalloPept_cat_dom_sf"/>
</dbReference>
<dbReference type="InterPro" id="IPR050557">
    <property type="entry name" value="RTX_toxin/Mannuronan_C5-epim"/>
</dbReference>
<evidence type="ECO:0000259" key="11">
    <source>
        <dbReference type="SMART" id="SM00235"/>
    </source>
</evidence>
<evidence type="ECO:0000256" key="10">
    <source>
        <dbReference type="SAM" id="MobiDB-lite"/>
    </source>
</evidence>
<dbReference type="InterPro" id="IPR013858">
    <property type="entry name" value="Peptidase_M10B_C"/>
</dbReference>
<evidence type="ECO:0000256" key="4">
    <source>
        <dbReference type="ARBA" id="ARBA00022525"/>
    </source>
</evidence>
<dbReference type="GO" id="GO:0004222">
    <property type="term" value="F:metalloendopeptidase activity"/>
    <property type="evidence" value="ECO:0007669"/>
    <property type="project" value="InterPro"/>
</dbReference>
<dbReference type="GO" id="GO:0008270">
    <property type="term" value="F:zinc ion binding"/>
    <property type="evidence" value="ECO:0007669"/>
    <property type="project" value="InterPro"/>
</dbReference>
<keyword evidence="5" id="KW-0645">Protease</keyword>
<feature type="region of interest" description="Disordered" evidence="10">
    <location>
        <begin position="390"/>
        <end position="419"/>
    </location>
</feature>
<dbReference type="AlphaFoldDB" id="A0A1H2YY05"/>
<evidence type="ECO:0000256" key="5">
    <source>
        <dbReference type="ARBA" id="ARBA00022670"/>
    </source>
</evidence>
<evidence type="ECO:0000256" key="6">
    <source>
        <dbReference type="ARBA" id="ARBA00022723"/>
    </source>
</evidence>
<dbReference type="GO" id="GO:0006508">
    <property type="term" value="P:proteolysis"/>
    <property type="evidence" value="ECO:0007669"/>
    <property type="project" value="UniProtKB-KW"/>
</dbReference>
<organism evidence="12 13">
    <name type="scientific">Albimonas donghaensis</name>
    <dbReference type="NCBI Taxonomy" id="356660"/>
    <lineage>
        <taxon>Bacteria</taxon>
        <taxon>Pseudomonadati</taxon>
        <taxon>Pseudomonadota</taxon>
        <taxon>Alphaproteobacteria</taxon>
        <taxon>Rhodobacterales</taxon>
        <taxon>Paracoccaceae</taxon>
        <taxon>Albimonas</taxon>
    </lineage>
</organism>
<keyword evidence="4" id="KW-0964">Secreted</keyword>
<dbReference type="PRINTS" id="PR00313">
    <property type="entry name" value="CABNDNGRPT"/>
</dbReference>
<dbReference type="GO" id="GO:0031012">
    <property type="term" value="C:extracellular matrix"/>
    <property type="evidence" value="ECO:0007669"/>
    <property type="project" value="InterPro"/>
</dbReference>
<evidence type="ECO:0000256" key="1">
    <source>
        <dbReference type="ARBA" id="ARBA00001913"/>
    </source>
</evidence>
<dbReference type="InterPro" id="IPR034033">
    <property type="entry name" value="Serralysin-like"/>
</dbReference>
<reference evidence="12 13" key="1">
    <citation type="submission" date="2016-10" db="EMBL/GenBank/DDBJ databases">
        <authorList>
            <person name="de Groot N.N."/>
        </authorList>
    </citation>
    <scope>NUCLEOTIDE SEQUENCE [LARGE SCALE GENOMIC DNA]</scope>
    <source>
        <strain evidence="12 13">DSM 17890</strain>
    </source>
</reference>
<dbReference type="PANTHER" id="PTHR38340">
    <property type="entry name" value="S-LAYER PROTEIN"/>
    <property type="match status" value="1"/>
</dbReference>
<dbReference type="SUPFAM" id="SSF55486">
    <property type="entry name" value="Metalloproteases ('zincins'), catalytic domain"/>
    <property type="match status" value="1"/>
</dbReference>
<dbReference type="PROSITE" id="PS00330">
    <property type="entry name" value="HEMOLYSIN_CALCIUM"/>
    <property type="match status" value="4"/>
</dbReference>
<keyword evidence="6" id="KW-0479">Metal-binding</keyword>
<dbReference type="InterPro" id="IPR011049">
    <property type="entry name" value="Serralysin-like_metalloprot_C"/>
</dbReference>
<dbReference type="Gene3D" id="2.150.10.10">
    <property type="entry name" value="Serralysin-like metalloprotease, C-terminal"/>
    <property type="match status" value="2"/>
</dbReference>
<dbReference type="Gene3D" id="3.40.390.10">
    <property type="entry name" value="Collagenase (Catalytic Domain)"/>
    <property type="match status" value="1"/>
</dbReference>
<keyword evidence="13" id="KW-1185">Reference proteome</keyword>
<comment type="cofactor">
    <cofactor evidence="1">
        <name>Ca(2+)</name>
        <dbReference type="ChEBI" id="CHEBI:29108"/>
    </cofactor>
</comment>
<dbReference type="InterPro" id="IPR018511">
    <property type="entry name" value="Hemolysin-typ_Ca-bd_CS"/>
</dbReference>
<dbReference type="InterPro" id="IPR006026">
    <property type="entry name" value="Peptidase_Metallo"/>
</dbReference>
<dbReference type="PANTHER" id="PTHR38340:SF1">
    <property type="entry name" value="S-LAYER PROTEIN"/>
    <property type="match status" value="1"/>
</dbReference>
<dbReference type="OrthoDB" id="733404at2"/>
<evidence type="ECO:0000313" key="12">
    <source>
        <dbReference type="EMBL" id="SDX10006.1"/>
    </source>
</evidence>
<comment type="similarity">
    <text evidence="3">Belongs to the peptidase M10B family.</text>
</comment>